<dbReference type="AlphaFoldDB" id="A0A1J5MTE3"/>
<dbReference type="GO" id="GO:0016783">
    <property type="term" value="F:sulfurtransferase activity"/>
    <property type="evidence" value="ECO:0007669"/>
    <property type="project" value="InterPro"/>
</dbReference>
<dbReference type="GO" id="GO:0006529">
    <property type="term" value="P:asparagine biosynthetic process"/>
    <property type="evidence" value="ECO:0007669"/>
    <property type="project" value="InterPro"/>
</dbReference>
<feature type="domain" description="Asparagine synthetase" evidence="2">
    <location>
        <begin position="6"/>
        <end position="81"/>
    </location>
</feature>
<evidence type="ECO:0000259" key="2">
    <source>
        <dbReference type="Pfam" id="PF00733"/>
    </source>
</evidence>
<protein>
    <submittedName>
        <fullName evidence="3">NH(3)-dependent NAD(+) synthetase</fullName>
        <ecNumber evidence="3">6.3.5.1</ecNumber>
    </submittedName>
</protein>
<reference evidence="3 4" key="1">
    <citation type="submission" date="2015-09" db="EMBL/GenBank/DDBJ databases">
        <title>Genome of Desulfovibrio dechloracetivorans BerOc1, a mercury methylating strain isolated from highly hydrocarbons and metals contaminated coastal sediments.</title>
        <authorList>
            <person name="Goni Urriza M."/>
            <person name="Gassie C."/>
            <person name="Bouchez O."/>
            <person name="Klopp C."/>
            <person name="Ranchou-Peyruse A."/>
            <person name="Remy G."/>
        </authorList>
    </citation>
    <scope>NUCLEOTIDE SEQUENCE [LARGE SCALE GENOMIC DNA]</scope>
    <source>
        <strain evidence="3 4">BerOc1</strain>
    </source>
</reference>
<dbReference type="InterPro" id="IPR005232">
    <property type="entry name" value="LarE"/>
</dbReference>
<dbReference type="Gene3D" id="3.40.50.620">
    <property type="entry name" value="HUPs"/>
    <property type="match status" value="1"/>
</dbReference>
<dbReference type="PANTHER" id="PTHR43169">
    <property type="entry name" value="EXSB FAMILY PROTEIN"/>
    <property type="match status" value="1"/>
</dbReference>
<dbReference type="PANTHER" id="PTHR43169:SF2">
    <property type="entry name" value="NAD_GMP SYNTHASE DOMAIN-CONTAINING PROTEIN"/>
    <property type="match status" value="1"/>
</dbReference>
<dbReference type="SUPFAM" id="SSF52402">
    <property type="entry name" value="Adenine nucleotide alpha hydrolases-like"/>
    <property type="match status" value="1"/>
</dbReference>
<feature type="active site" description="Nucleophile and sulfur donor" evidence="1">
    <location>
        <position position="172"/>
    </location>
</feature>
<evidence type="ECO:0000313" key="4">
    <source>
        <dbReference type="Proteomes" id="UP000181901"/>
    </source>
</evidence>
<dbReference type="NCBIfam" id="TIGR00268">
    <property type="entry name" value="ATP-dependent sacrificial sulfur transferase LarE"/>
    <property type="match status" value="1"/>
</dbReference>
<proteinExistence type="predicted"/>
<dbReference type="InterPro" id="IPR052188">
    <property type="entry name" value="Ni-pincer_cofactor_biosynth"/>
</dbReference>
<organism evidence="3 4">
    <name type="scientific">Pseudodesulfovibrio hydrargyri</name>
    <dbReference type="NCBI Taxonomy" id="2125990"/>
    <lineage>
        <taxon>Bacteria</taxon>
        <taxon>Pseudomonadati</taxon>
        <taxon>Thermodesulfobacteriota</taxon>
        <taxon>Desulfovibrionia</taxon>
        <taxon>Desulfovibrionales</taxon>
        <taxon>Desulfovibrionaceae</taxon>
    </lineage>
</organism>
<dbReference type="GO" id="GO:0003952">
    <property type="term" value="F:NAD+ synthase (glutamine-hydrolyzing) activity"/>
    <property type="evidence" value="ECO:0007669"/>
    <property type="project" value="UniProtKB-EC"/>
</dbReference>
<evidence type="ECO:0000313" key="3">
    <source>
        <dbReference type="EMBL" id="OIQ49886.1"/>
    </source>
</evidence>
<dbReference type="Proteomes" id="UP000181901">
    <property type="component" value="Unassembled WGS sequence"/>
</dbReference>
<dbReference type="GO" id="GO:0004066">
    <property type="term" value="F:asparagine synthase (glutamine-hydrolyzing) activity"/>
    <property type="evidence" value="ECO:0007669"/>
    <property type="project" value="InterPro"/>
</dbReference>
<evidence type="ECO:0000256" key="1">
    <source>
        <dbReference type="PIRSR" id="PIRSR006661-1"/>
    </source>
</evidence>
<dbReference type="InterPro" id="IPR001962">
    <property type="entry name" value="Asn_synthase"/>
</dbReference>
<name>A0A1J5MTE3_9BACT</name>
<gene>
    <name evidence="3" type="primary">nadE_1</name>
    <name evidence="3" type="ORF">BerOc1_01814</name>
</gene>
<dbReference type="RefSeq" id="WP_071545369.1">
    <property type="nucleotide sequence ID" value="NZ_LKAQ01000004.1"/>
</dbReference>
<comment type="caution">
    <text evidence="3">The sequence shown here is derived from an EMBL/GenBank/DDBJ whole genome shotgun (WGS) entry which is preliminary data.</text>
</comment>
<accession>A0A1J5MTE3</accession>
<keyword evidence="3" id="KW-0436">Ligase</keyword>
<dbReference type="PIRSF" id="PIRSF006661">
    <property type="entry name" value="PP-lp_UCP006661"/>
    <property type="match status" value="1"/>
</dbReference>
<dbReference type="EMBL" id="LKAQ01000004">
    <property type="protein sequence ID" value="OIQ49886.1"/>
    <property type="molecule type" value="Genomic_DNA"/>
</dbReference>
<keyword evidence="4" id="KW-1185">Reference proteome</keyword>
<dbReference type="OrthoDB" id="9776919at2"/>
<dbReference type="EC" id="6.3.5.1" evidence="3"/>
<dbReference type="Pfam" id="PF00733">
    <property type="entry name" value="Asn_synthase"/>
    <property type="match status" value="1"/>
</dbReference>
<sequence length="253" mass="27616">MSIEQLATHIAERSSDAGCVAVALSGGVDSGLVAAAAKLALGSRAVACTLVSELTPARDRERAMEVAERIGIEHRILKVSALSVPEVRRNQIDRCYHCKCLVFRAIKEELGDECLLLDGTNADDPSDRPGLKAVREFKVFSPLADLGLGKSHIRALAFDAGLPNWETPSESCLATRIPLGVELSAEDLHRVEVLENYLHSLGLDTVRVRPDNLMATVEYLPQYSEIIAENRDKIVALAIKIGLQSCTFKEWVE</sequence>
<dbReference type="InterPro" id="IPR014729">
    <property type="entry name" value="Rossmann-like_a/b/a_fold"/>
</dbReference>